<evidence type="ECO:0000313" key="2">
    <source>
        <dbReference type="EMBL" id="VDK26641.1"/>
    </source>
</evidence>
<evidence type="ECO:0000313" key="3">
    <source>
        <dbReference type="Proteomes" id="UP000267096"/>
    </source>
</evidence>
<feature type="region of interest" description="Disordered" evidence="1">
    <location>
        <begin position="1"/>
        <end position="66"/>
    </location>
</feature>
<reference evidence="4" key="1">
    <citation type="submission" date="2017-02" db="UniProtKB">
        <authorList>
            <consortium name="WormBaseParasite"/>
        </authorList>
    </citation>
    <scope>IDENTIFICATION</scope>
</reference>
<keyword evidence="3" id="KW-1185">Reference proteome</keyword>
<dbReference type="EMBL" id="UYRR01013079">
    <property type="protein sequence ID" value="VDK26641.1"/>
    <property type="molecule type" value="Genomic_DNA"/>
</dbReference>
<dbReference type="WBParaSite" id="ASIM_0000639801-mRNA-1">
    <property type="protein sequence ID" value="ASIM_0000639801-mRNA-1"/>
    <property type="gene ID" value="ASIM_0000639801"/>
</dbReference>
<reference evidence="2 3" key="2">
    <citation type="submission" date="2018-11" db="EMBL/GenBank/DDBJ databases">
        <authorList>
            <consortium name="Pathogen Informatics"/>
        </authorList>
    </citation>
    <scope>NUCLEOTIDE SEQUENCE [LARGE SCALE GENOMIC DNA]</scope>
</reference>
<evidence type="ECO:0000313" key="4">
    <source>
        <dbReference type="WBParaSite" id="ASIM_0000639801-mRNA-1"/>
    </source>
</evidence>
<dbReference type="Proteomes" id="UP000267096">
    <property type="component" value="Unassembled WGS sequence"/>
</dbReference>
<name>A0A0M3JFJ6_ANISI</name>
<accession>A0A0M3JFJ6</accession>
<dbReference type="AlphaFoldDB" id="A0A0M3JFJ6"/>
<sequence>MKTTTKSPAARASAWLRLQESGRASSRNHPHPIGKSRVQSRVESAVESRESRVQSRVESRRREPPS</sequence>
<feature type="compositionally biased region" description="Basic and acidic residues" evidence="1">
    <location>
        <begin position="44"/>
        <end position="66"/>
    </location>
</feature>
<protein>
    <submittedName>
        <fullName evidence="4">Integron gene cassette protein</fullName>
    </submittedName>
</protein>
<gene>
    <name evidence="2" type="ORF">ASIM_LOCUS6181</name>
</gene>
<proteinExistence type="predicted"/>
<evidence type="ECO:0000256" key="1">
    <source>
        <dbReference type="SAM" id="MobiDB-lite"/>
    </source>
</evidence>
<organism evidence="4">
    <name type="scientific">Anisakis simplex</name>
    <name type="common">Herring worm</name>
    <dbReference type="NCBI Taxonomy" id="6269"/>
    <lineage>
        <taxon>Eukaryota</taxon>
        <taxon>Metazoa</taxon>
        <taxon>Ecdysozoa</taxon>
        <taxon>Nematoda</taxon>
        <taxon>Chromadorea</taxon>
        <taxon>Rhabditida</taxon>
        <taxon>Spirurina</taxon>
        <taxon>Ascaridomorpha</taxon>
        <taxon>Ascaridoidea</taxon>
        <taxon>Anisakidae</taxon>
        <taxon>Anisakis</taxon>
        <taxon>Anisakis simplex complex</taxon>
    </lineage>
</organism>